<sequence length="62" mass="6690">MSNRREDGEADEDDELRSTVVVGDSLVGCVTAAGGGEGKQKAKKTEKKEKKEKKKVKVGVRV</sequence>
<keyword evidence="3" id="KW-1185">Reference proteome</keyword>
<evidence type="ECO:0000313" key="2">
    <source>
        <dbReference type="EMBL" id="EFE32009.1"/>
    </source>
</evidence>
<dbReference type="RefSeq" id="XP_003012649.1">
    <property type="nucleotide sequence ID" value="XM_003012603.1"/>
</dbReference>
<evidence type="ECO:0000256" key="1">
    <source>
        <dbReference type="SAM" id="MobiDB-lite"/>
    </source>
</evidence>
<feature type="compositionally biased region" description="Basic residues" evidence="1">
    <location>
        <begin position="41"/>
        <end position="62"/>
    </location>
</feature>
<dbReference type="HOGENOM" id="CLU_2903762_0_0_1"/>
<evidence type="ECO:0000313" key="3">
    <source>
        <dbReference type="Proteomes" id="UP000008866"/>
    </source>
</evidence>
<reference evidence="3" key="1">
    <citation type="journal article" date="2011" name="Genome Biol.">
        <title>Comparative and functional genomics provide insights into the pathogenicity of dermatophytic fungi.</title>
        <authorList>
            <person name="Burmester A."/>
            <person name="Shelest E."/>
            <person name="Gloeckner G."/>
            <person name="Heddergott C."/>
            <person name="Schindler S."/>
            <person name="Staib P."/>
            <person name="Heidel A."/>
            <person name="Felder M."/>
            <person name="Petzold A."/>
            <person name="Szafranski K."/>
            <person name="Feuermann M."/>
            <person name="Pedruzzi I."/>
            <person name="Priebe S."/>
            <person name="Groth M."/>
            <person name="Winkler R."/>
            <person name="Li W."/>
            <person name="Kniemeyer O."/>
            <person name="Schroeckh V."/>
            <person name="Hertweck C."/>
            <person name="Hube B."/>
            <person name="White T.C."/>
            <person name="Platzer M."/>
            <person name="Guthke R."/>
            <person name="Heitman J."/>
            <person name="Woestemeyer J."/>
            <person name="Zipfel P.F."/>
            <person name="Monod M."/>
            <person name="Brakhage A.A."/>
        </authorList>
    </citation>
    <scope>NUCLEOTIDE SEQUENCE [LARGE SCALE GENOMIC DNA]</scope>
    <source>
        <strain evidence="3">ATCC MYA-4681 / CBS 112371</strain>
    </source>
</reference>
<dbReference type="GeneID" id="9522726"/>
<dbReference type="KEGG" id="abe:ARB_00899"/>
<feature type="region of interest" description="Disordered" evidence="1">
    <location>
        <begin position="31"/>
        <end position="62"/>
    </location>
</feature>
<organism evidence="2 3">
    <name type="scientific">Arthroderma benhamiae (strain ATCC MYA-4681 / CBS 112371)</name>
    <name type="common">Trichophyton mentagrophytes</name>
    <dbReference type="NCBI Taxonomy" id="663331"/>
    <lineage>
        <taxon>Eukaryota</taxon>
        <taxon>Fungi</taxon>
        <taxon>Dikarya</taxon>
        <taxon>Ascomycota</taxon>
        <taxon>Pezizomycotina</taxon>
        <taxon>Eurotiomycetes</taxon>
        <taxon>Eurotiomycetidae</taxon>
        <taxon>Onygenales</taxon>
        <taxon>Arthrodermataceae</taxon>
        <taxon>Trichophyton</taxon>
    </lineage>
</organism>
<proteinExistence type="predicted"/>
<dbReference type="EMBL" id="ABSU01000017">
    <property type="protein sequence ID" value="EFE32009.1"/>
    <property type="molecule type" value="Genomic_DNA"/>
</dbReference>
<dbReference type="AlphaFoldDB" id="D4AXI1"/>
<name>D4AXI1_ARTBC</name>
<comment type="caution">
    <text evidence="2">The sequence shown here is derived from an EMBL/GenBank/DDBJ whole genome shotgun (WGS) entry which is preliminary data.</text>
</comment>
<dbReference type="Proteomes" id="UP000008866">
    <property type="component" value="Unassembled WGS sequence"/>
</dbReference>
<protein>
    <submittedName>
        <fullName evidence="2">Uncharacterized protein</fullName>
    </submittedName>
</protein>
<accession>D4AXI1</accession>
<gene>
    <name evidence="2" type="ORF">ARB_00899</name>
</gene>